<dbReference type="PRINTS" id="PR00081">
    <property type="entry name" value="GDHRDH"/>
</dbReference>
<accession>A0A2N6SYV8</accession>
<dbReference type="GO" id="GO:0016491">
    <property type="term" value="F:oxidoreductase activity"/>
    <property type="evidence" value="ECO:0007669"/>
    <property type="project" value="UniProtKB-KW"/>
</dbReference>
<protein>
    <submittedName>
        <fullName evidence="3">Short-chain dehydrogenase/reductase</fullName>
    </submittedName>
</protein>
<dbReference type="InterPro" id="IPR002347">
    <property type="entry name" value="SDR_fam"/>
</dbReference>
<dbReference type="Proteomes" id="UP000235363">
    <property type="component" value="Unassembled WGS sequence"/>
</dbReference>
<name>A0A2N6SYV8_9CORY</name>
<dbReference type="InterPro" id="IPR020904">
    <property type="entry name" value="Sc_DH/Rdtase_CS"/>
</dbReference>
<dbReference type="EMBL" id="PNHF01000013">
    <property type="protein sequence ID" value="PMC62251.1"/>
    <property type="molecule type" value="Genomic_DNA"/>
</dbReference>
<dbReference type="InterPro" id="IPR036291">
    <property type="entry name" value="NAD(P)-bd_dom_sf"/>
</dbReference>
<reference evidence="3 4" key="1">
    <citation type="submission" date="2017-09" db="EMBL/GenBank/DDBJ databases">
        <title>Bacterial strain isolated from the female urinary microbiota.</title>
        <authorList>
            <person name="Thomas-White K."/>
            <person name="Kumar N."/>
            <person name="Forster S."/>
            <person name="Putonti C."/>
            <person name="Lawley T."/>
            <person name="Wolfe A.J."/>
        </authorList>
    </citation>
    <scope>NUCLEOTIDE SEQUENCE [LARGE SCALE GENOMIC DNA]</scope>
    <source>
        <strain evidence="3 4">UMB0908</strain>
    </source>
</reference>
<dbReference type="PANTHER" id="PTHR44196">
    <property type="entry name" value="DEHYDROGENASE/REDUCTASE SDR FAMILY MEMBER 7B"/>
    <property type="match status" value="1"/>
</dbReference>
<gene>
    <name evidence="3" type="ORF">CJ204_06640</name>
</gene>
<dbReference type="PROSITE" id="PS00061">
    <property type="entry name" value="ADH_SHORT"/>
    <property type="match status" value="1"/>
</dbReference>
<proteinExistence type="inferred from homology"/>
<comment type="caution">
    <text evidence="3">The sequence shown here is derived from an EMBL/GenBank/DDBJ whole genome shotgun (WGS) entry which is preliminary data.</text>
</comment>
<dbReference type="PANTHER" id="PTHR44196:SF1">
    <property type="entry name" value="DEHYDROGENASE_REDUCTASE SDR FAMILY MEMBER 7B"/>
    <property type="match status" value="1"/>
</dbReference>
<comment type="similarity">
    <text evidence="1">Belongs to the short-chain dehydrogenases/reductases (SDR) family.</text>
</comment>
<organism evidence="3 4">
    <name type="scientific">Corynebacterium xerosis</name>
    <dbReference type="NCBI Taxonomy" id="1725"/>
    <lineage>
        <taxon>Bacteria</taxon>
        <taxon>Bacillati</taxon>
        <taxon>Actinomycetota</taxon>
        <taxon>Actinomycetes</taxon>
        <taxon>Mycobacteriales</taxon>
        <taxon>Corynebacteriaceae</taxon>
        <taxon>Corynebacterium</taxon>
    </lineage>
</organism>
<dbReference type="STRING" id="1725.WU86_11045"/>
<evidence type="ECO:0000256" key="1">
    <source>
        <dbReference type="ARBA" id="ARBA00006484"/>
    </source>
</evidence>
<dbReference type="SUPFAM" id="SSF51735">
    <property type="entry name" value="NAD(P)-binding Rossmann-fold domains"/>
    <property type="match status" value="1"/>
</dbReference>
<dbReference type="Pfam" id="PF00106">
    <property type="entry name" value="adh_short"/>
    <property type="match status" value="1"/>
</dbReference>
<dbReference type="GO" id="GO:0016020">
    <property type="term" value="C:membrane"/>
    <property type="evidence" value="ECO:0007669"/>
    <property type="project" value="TreeGrafter"/>
</dbReference>
<dbReference type="Gene3D" id="3.40.50.720">
    <property type="entry name" value="NAD(P)-binding Rossmann-like Domain"/>
    <property type="match status" value="1"/>
</dbReference>
<keyword evidence="2" id="KW-0560">Oxidoreductase</keyword>
<dbReference type="RefSeq" id="WP_102212803.1">
    <property type="nucleotide sequence ID" value="NZ_PNHF01000013.1"/>
</dbReference>
<evidence type="ECO:0000256" key="2">
    <source>
        <dbReference type="ARBA" id="ARBA00023002"/>
    </source>
</evidence>
<sequence>MTLPRTSLTHGPKLPAVVGGATGGATSGGKARALVTGASSGIGWACAELLRDAGFDVIGTSRKGAEAPHPEGITMLALDMGDPDSIAAVADEVLGGGAGASPGRISTAVSAGAPSVIIANAGESQSGPFEELPADALNRVFQVNVLGQVDLVQRLLPSMREAGEGRVVLVGSMLGGLPLPHRSSYVATKAALRGFGLALRGEVSRFGIGVTVVEPGSINTGISTRRTKYGAAEGSPYRDDTLTMVRNLDANEAKGISAAEVAETVMAEIATDRPLPLVARGSKAGLVVPLTRVLPVEATLALMRRVHGLK</sequence>
<evidence type="ECO:0000313" key="4">
    <source>
        <dbReference type="Proteomes" id="UP000235363"/>
    </source>
</evidence>
<dbReference type="AlphaFoldDB" id="A0A2N6SYV8"/>
<evidence type="ECO:0000313" key="3">
    <source>
        <dbReference type="EMBL" id="PMC62251.1"/>
    </source>
</evidence>